<name>A0A4Q7M3X9_9MICO</name>
<organism evidence="1 2">
    <name type="scientific">Xylanimonas ulmi</name>
    <dbReference type="NCBI Taxonomy" id="228973"/>
    <lineage>
        <taxon>Bacteria</taxon>
        <taxon>Bacillati</taxon>
        <taxon>Actinomycetota</taxon>
        <taxon>Actinomycetes</taxon>
        <taxon>Micrococcales</taxon>
        <taxon>Promicromonosporaceae</taxon>
        <taxon>Xylanimonas</taxon>
    </lineage>
</organism>
<dbReference type="EMBL" id="SGWX01000001">
    <property type="protein sequence ID" value="RZS61208.1"/>
    <property type="molecule type" value="Genomic_DNA"/>
</dbReference>
<evidence type="ECO:0000313" key="1">
    <source>
        <dbReference type="EMBL" id="RZS61208.1"/>
    </source>
</evidence>
<proteinExistence type="predicted"/>
<protein>
    <submittedName>
        <fullName evidence="1">Uncharacterized protein</fullName>
    </submittedName>
</protein>
<comment type="caution">
    <text evidence="1">The sequence shown here is derived from an EMBL/GenBank/DDBJ whole genome shotgun (WGS) entry which is preliminary data.</text>
</comment>
<gene>
    <name evidence="1" type="ORF">EV386_1499</name>
</gene>
<sequence>MLIPHRPVLALDVDGVVRVSGPAKVRDYLRENVIADGPVRVLTPREN</sequence>
<dbReference type="RefSeq" id="WP_165399873.1">
    <property type="nucleotide sequence ID" value="NZ_SGWX01000001.1"/>
</dbReference>
<keyword evidence="2" id="KW-1185">Reference proteome</keyword>
<reference evidence="1 2" key="1">
    <citation type="submission" date="2019-02" db="EMBL/GenBank/DDBJ databases">
        <title>Sequencing the genomes of 1000 actinobacteria strains.</title>
        <authorList>
            <person name="Klenk H.-P."/>
        </authorList>
    </citation>
    <scope>NUCLEOTIDE SEQUENCE [LARGE SCALE GENOMIC DNA]</scope>
    <source>
        <strain evidence="1 2">DSM 16932</strain>
    </source>
</reference>
<evidence type="ECO:0000313" key="2">
    <source>
        <dbReference type="Proteomes" id="UP000293852"/>
    </source>
</evidence>
<dbReference type="AlphaFoldDB" id="A0A4Q7M3X9"/>
<dbReference type="Proteomes" id="UP000293852">
    <property type="component" value="Unassembled WGS sequence"/>
</dbReference>
<accession>A0A4Q7M3X9</accession>